<accession>A0ABQ9YMI3</accession>
<keyword evidence="2" id="KW-0812">Transmembrane</keyword>
<comment type="caution">
    <text evidence="3">The sequence shown here is derived from an EMBL/GenBank/DDBJ whole genome shotgun (WGS) entry which is preliminary data.</text>
</comment>
<feature type="transmembrane region" description="Helical" evidence="2">
    <location>
        <begin position="586"/>
        <end position="611"/>
    </location>
</feature>
<evidence type="ECO:0000256" key="1">
    <source>
        <dbReference type="SAM" id="MobiDB-lite"/>
    </source>
</evidence>
<sequence>MYILYVVVSLFYGAARLPPKKPSGVSGTLGKIWYTMMNGFPRMSVETTIDDTKVIIQDPFDGIRFMAKSSSLTAGSIARVISSYFLNNFWVVFFMVLALLIAIVLLIGWLVRQIVNPYRGGLPNPHCMKCCRHPSHKKCATACRIIYLVLAILTLIFCIFAILSATTVAQSMDNTFDSLDTLFEDLVGYIDALSLISNPAGDLLSLLSQVSIPFRSGFRVSEILEHLDSIQLLFDLLNDFHTSFEKRTSDWLVEWQTTFTTFLDTYVAFIDSGYSTPELVDVCTAGRTLLASPSLVPVSFLLSLPILENNALNPTAHRTQIASLLQTTKTKLCDLDTELSQENANLDTLVDLINEFSANVTSDPLETGPILTELAPAMDQQSKGTAFLHSLISNDGSTCQFLWDLNDESADKMNSPTGASSKKANSPHPPTIRPSSHSLSSNQSLSVQSLTPLKRRLLKKQQPSHKPVANAPLDCTSLLSELDSTDPATAELQSICELVNEDIFSTTVTDKINSWNFDWTELETSQNTVTEFQTKINALSSQSNDGLNFLSYQLNGYVLNLLQELEIQSNQLRFSKNVVFESQSTFITTSVTVVVVVNLFLLVTIFVALATAFCSKWWRQDGILCASVFFHLIILLLLATAGFLVAIVANIIVDVYKVVYVDTEVSSLTTLVGTLFDRLTEKTLEWVPTQESSEGIEHLFDHIDVRILPLHTLDASLLTPFLIRTDGDVSAGENPLTRFTAALNESFNSIITNLTSTTSYFGGLSINSDIFSQLTSLIETTEKSTKTYIDQLLAKFTHSAIDSTIYQITDPILVDGGHGLAAWWMCAFVISVLLIVQAIIVMIGRDLWMRIPSIEEIRAANEKLEWRRKKIRKNGFTFMEWWKDTFGKNKVRSTHQKKATVDKGKTDQVELTQF</sequence>
<protein>
    <recommendedName>
        <fullName evidence="5">Plasma membrane fusion protein PRM1</fullName>
    </recommendedName>
</protein>
<name>A0ABQ9YMI3_9EUKA</name>
<feature type="region of interest" description="Disordered" evidence="1">
    <location>
        <begin position="410"/>
        <end position="446"/>
    </location>
</feature>
<evidence type="ECO:0000313" key="3">
    <source>
        <dbReference type="EMBL" id="KAK2964744.1"/>
    </source>
</evidence>
<feature type="transmembrane region" description="Helical" evidence="2">
    <location>
        <begin position="623"/>
        <end position="653"/>
    </location>
</feature>
<feature type="compositionally biased region" description="Polar residues" evidence="1">
    <location>
        <begin position="412"/>
        <end position="424"/>
    </location>
</feature>
<dbReference type="Proteomes" id="UP001281761">
    <property type="component" value="Unassembled WGS sequence"/>
</dbReference>
<reference evidence="3 4" key="1">
    <citation type="journal article" date="2022" name="bioRxiv">
        <title>Genomics of Preaxostyla Flagellates Illuminates Evolutionary Transitions and the Path Towards Mitochondrial Loss.</title>
        <authorList>
            <person name="Novak L.V.F."/>
            <person name="Treitli S.C."/>
            <person name="Pyrih J."/>
            <person name="Halakuc P."/>
            <person name="Pipaliya S.V."/>
            <person name="Vacek V."/>
            <person name="Brzon O."/>
            <person name="Soukal P."/>
            <person name="Eme L."/>
            <person name="Dacks J.B."/>
            <person name="Karnkowska A."/>
            <person name="Elias M."/>
            <person name="Hampl V."/>
        </authorList>
    </citation>
    <scope>NUCLEOTIDE SEQUENCE [LARGE SCALE GENOMIC DNA]</scope>
    <source>
        <strain evidence="3">NAU3</strain>
        <tissue evidence="3">Gut</tissue>
    </source>
</reference>
<evidence type="ECO:0000256" key="2">
    <source>
        <dbReference type="SAM" id="Phobius"/>
    </source>
</evidence>
<dbReference type="EMBL" id="JARBJD010000001">
    <property type="protein sequence ID" value="KAK2964744.1"/>
    <property type="molecule type" value="Genomic_DNA"/>
</dbReference>
<organism evidence="3 4">
    <name type="scientific">Blattamonas nauphoetae</name>
    <dbReference type="NCBI Taxonomy" id="2049346"/>
    <lineage>
        <taxon>Eukaryota</taxon>
        <taxon>Metamonada</taxon>
        <taxon>Preaxostyla</taxon>
        <taxon>Oxymonadida</taxon>
        <taxon>Blattamonas</taxon>
    </lineage>
</organism>
<feature type="compositionally biased region" description="Low complexity" evidence="1">
    <location>
        <begin position="435"/>
        <end position="446"/>
    </location>
</feature>
<keyword evidence="2" id="KW-1133">Transmembrane helix</keyword>
<evidence type="ECO:0000313" key="4">
    <source>
        <dbReference type="Proteomes" id="UP001281761"/>
    </source>
</evidence>
<feature type="transmembrane region" description="Helical" evidence="2">
    <location>
        <begin position="821"/>
        <end position="843"/>
    </location>
</feature>
<proteinExistence type="predicted"/>
<evidence type="ECO:0008006" key="5">
    <source>
        <dbReference type="Google" id="ProtNLM"/>
    </source>
</evidence>
<feature type="transmembrane region" description="Helical" evidence="2">
    <location>
        <begin position="89"/>
        <end position="111"/>
    </location>
</feature>
<keyword evidence="4" id="KW-1185">Reference proteome</keyword>
<keyword evidence="2" id="KW-0472">Membrane</keyword>
<gene>
    <name evidence="3" type="ORF">BLNAU_44</name>
</gene>
<feature type="transmembrane region" description="Helical" evidence="2">
    <location>
        <begin position="145"/>
        <end position="165"/>
    </location>
</feature>